<evidence type="ECO:0000313" key="2">
    <source>
        <dbReference type="EMBL" id="KAK1669248.1"/>
    </source>
</evidence>
<evidence type="ECO:0000313" key="3">
    <source>
        <dbReference type="Proteomes" id="UP001231189"/>
    </source>
</evidence>
<evidence type="ECO:0000256" key="1">
    <source>
        <dbReference type="SAM" id="MobiDB-lite"/>
    </source>
</evidence>
<organism evidence="2 3">
    <name type="scientific">Lolium multiflorum</name>
    <name type="common">Italian ryegrass</name>
    <name type="synonym">Lolium perenne subsp. multiflorum</name>
    <dbReference type="NCBI Taxonomy" id="4521"/>
    <lineage>
        <taxon>Eukaryota</taxon>
        <taxon>Viridiplantae</taxon>
        <taxon>Streptophyta</taxon>
        <taxon>Embryophyta</taxon>
        <taxon>Tracheophyta</taxon>
        <taxon>Spermatophyta</taxon>
        <taxon>Magnoliopsida</taxon>
        <taxon>Liliopsida</taxon>
        <taxon>Poales</taxon>
        <taxon>Poaceae</taxon>
        <taxon>BOP clade</taxon>
        <taxon>Pooideae</taxon>
        <taxon>Poodae</taxon>
        <taxon>Poeae</taxon>
        <taxon>Poeae Chloroplast Group 2 (Poeae type)</taxon>
        <taxon>Loliodinae</taxon>
        <taxon>Loliinae</taxon>
        <taxon>Lolium</taxon>
    </lineage>
</organism>
<sequence length="251" mass="28154">MDQVGGSDIGRADTTPLQHQQTHNVVGLATEFDHEFVMLRQDTREKIFEYLGRRTTDPTWWPRLPDLVRLLEEILFRRYPNKRDYHNMTKEPSERHFLFALTILSAQHQEVEQTQQLLRHIAFSGGYGTMTLTQGVTQGANENSGMSYVPYNMGPSVGASLVPQSTNMGTSQSDPSGQAIVTAPLEAVLISPPTHRRRLASSSVLMEKPRSFWVEDDEGWTAFSLVPPMPTTEALTLRIRVDDKAGAAEAE</sequence>
<protein>
    <submittedName>
        <fullName evidence="2">Uncharacterized protein</fullName>
    </submittedName>
</protein>
<name>A0AAD8WQP4_LOLMU</name>
<keyword evidence="3" id="KW-1185">Reference proteome</keyword>
<reference evidence="2" key="1">
    <citation type="submission" date="2023-07" db="EMBL/GenBank/DDBJ databases">
        <title>A chromosome-level genome assembly of Lolium multiflorum.</title>
        <authorList>
            <person name="Chen Y."/>
            <person name="Copetti D."/>
            <person name="Kolliker R."/>
            <person name="Studer B."/>
        </authorList>
    </citation>
    <scope>NUCLEOTIDE SEQUENCE</scope>
    <source>
        <strain evidence="2">02402/16</strain>
        <tissue evidence="2">Leaf</tissue>
    </source>
</reference>
<proteinExistence type="predicted"/>
<comment type="caution">
    <text evidence="2">The sequence shown here is derived from an EMBL/GenBank/DDBJ whole genome shotgun (WGS) entry which is preliminary data.</text>
</comment>
<accession>A0AAD8WQP4</accession>
<dbReference type="AlphaFoldDB" id="A0AAD8WQP4"/>
<feature type="region of interest" description="Disordered" evidence="1">
    <location>
        <begin position="1"/>
        <end position="22"/>
    </location>
</feature>
<dbReference type="Proteomes" id="UP001231189">
    <property type="component" value="Unassembled WGS sequence"/>
</dbReference>
<gene>
    <name evidence="2" type="ORF">QYE76_057407</name>
</gene>
<dbReference type="EMBL" id="JAUUTY010000003">
    <property type="protein sequence ID" value="KAK1669248.1"/>
    <property type="molecule type" value="Genomic_DNA"/>
</dbReference>